<evidence type="ECO:0000256" key="2">
    <source>
        <dbReference type="PROSITE-ProRule" id="PRU00708"/>
    </source>
</evidence>
<dbReference type="InterPro" id="IPR011990">
    <property type="entry name" value="TPR-like_helical_dom_sf"/>
</dbReference>
<gene>
    <name evidence="3" type="ORF">PGLA2088_LOCUS43386</name>
</gene>
<evidence type="ECO:0000313" key="4">
    <source>
        <dbReference type="Proteomes" id="UP000626109"/>
    </source>
</evidence>
<dbReference type="PROSITE" id="PS51375">
    <property type="entry name" value="PPR"/>
    <property type="match status" value="2"/>
</dbReference>
<feature type="repeat" description="PPR" evidence="2">
    <location>
        <begin position="77"/>
        <end position="111"/>
    </location>
</feature>
<dbReference type="PANTHER" id="PTHR47936:SF1">
    <property type="entry name" value="PENTATRICOPEPTIDE REPEAT-CONTAINING PROTEIN GUN1, CHLOROPLASTIC"/>
    <property type="match status" value="1"/>
</dbReference>
<dbReference type="Gene3D" id="1.25.40.10">
    <property type="entry name" value="Tetratricopeptide repeat domain"/>
    <property type="match status" value="4"/>
</dbReference>
<accession>A0A813LER8</accession>
<evidence type="ECO:0000256" key="1">
    <source>
        <dbReference type="ARBA" id="ARBA00022737"/>
    </source>
</evidence>
<proteinExistence type="predicted"/>
<organism evidence="3 4">
    <name type="scientific">Polarella glacialis</name>
    <name type="common">Dinoflagellate</name>
    <dbReference type="NCBI Taxonomy" id="89957"/>
    <lineage>
        <taxon>Eukaryota</taxon>
        <taxon>Sar</taxon>
        <taxon>Alveolata</taxon>
        <taxon>Dinophyceae</taxon>
        <taxon>Suessiales</taxon>
        <taxon>Suessiaceae</taxon>
        <taxon>Polarella</taxon>
    </lineage>
</organism>
<dbReference type="EMBL" id="CAJNNW010034776">
    <property type="protein sequence ID" value="CAE8723847.1"/>
    <property type="molecule type" value="Genomic_DNA"/>
</dbReference>
<reference evidence="3" key="1">
    <citation type="submission" date="2021-02" db="EMBL/GenBank/DDBJ databases">
        <authorList>
            <person name="Dougan E. K."/>
            <person name="Rhodes N."/>
            <person name="Thang M."/>
            <person name="Chan C."/>
        </authorList>
    </citation>
    <scope>NUCLEOTIDE SEQUENCE</scope>
</reference>
<comment type="caution">
    <text evidence="3">The sequence shown here is derived from an EMBL/GenBank/DDBJ whole genome shotgun (WGS) entry which is preliminary data.</text>
</comment>
<feature type="repeat" description="PPR" evidence="2">
    <location>
        <begin position="334"/>
        <end position="368"/>
    </location>
</feature>
<protein>
    <recommendedName>
        <fullName evidence="5">Pentatricopeptide repeat-containing protein, chloroplastic</fullName>
    </recommendedName>
</protein>
<evidence type="ECO:0008006" key="5">
    <source>
        <dbReference type="Google" id="ProtNLM"/>
    </source>
</evidence>
<dbReference type="AlphaFoldDB" id="A0A813LER8"/>
<sequence>MLPSEPAVQAYNVAISQRARASQWQASLGLLARLQVGGLQPDLISFNSAAHAQTRSQQWAQVLPLLLRLRQRRLVPDVMSFGTVAAAAARAGRWELAVGLLSSACSEGVRPGVVLCSAVATACEKGRSWSWSLQMLAAARKLHLELDTVVFSAAVSGCEKCSAWSQALALHHSLRVSSLRPDAIAYNAAAAAAAAVHVEADKATAAQPWEISIGLLKDMQLSGIRATCISYNTAAGACHRGGSWRLGLGLLRAARAAQLGSELIAYTEVVGACEKHFQWMWALQLLRHMRRRRGGLKLDVAAHSALSSALGAARQWESALGLGDVMRCSGLDWDTQACNVLLAVCEKMQRWELAVALLRELPGRRLMPDSLTQSAASRVLDRGQQWEMALQLLSGVGLCNLQSLPEVEAYNAASSACEKGREWQQGLAVFSLLRRRSLQADIVTFGSAISNAALCRWELAVQILDLALHAGMGLSLAACNAAIGACASTGSWRAAAALLAASAQSLSLRPDLVTLKLVASAWESSASSGAALPSTAALGQLVFEAADGLMVRLRSPASGRSGPGSLVRAVEAAEILCGHGQVTAQVQAAFARSVGRPVLQSLRSMRGQQRTWSADDPALLRQFSLGVLATADVLEALGLRLALDNNNNMEALQTAARLATRRQLRACAVEASLLDPAALELPSWLALRAQQDAGQTEAWGVTGSVGRTYGFGSLGWQLDSGRQQPPLDAVFVDHDRGPHAERQALLSAASILLLPWLSLARANEA</sequence>
<keyword evidence="1" id="KW-0677">Repeat</keyword>
<evidence type="ECO:0000313" key="3">
    <source>
        <dbReference type="EMBL" id="CAE8723847.1"/>
    </source>
</evidence>
<name>A0A813LER8_POLGL</name>
<dbReference type="Proteomes" id="UP000626109">
    <property type="component" value="Unassembled WGS sequence"/>
</dbReference>
<dbReference type="InterPro" id="IPR002885">
    <property type="entry name" value="PPR_rpt"/>
</dbReference>
<dbReference type="PANTHER" id="PTHR47936">
    <property type="entry name" value="PPR_LONG DOMAIN-CONTAINING PROTEIN"/>
    <property type="match status" value="1"/>
</dbReference>